<organism evidence="1 2">
    <name type="scientific">Youngiibacter fragilis 232.1</name>
    <dbReference type="NCBI Taxonomy" id="994573"/>
    <lineage>
        <taxon>Bacteria</taxon>
        <taxon>Bacillati</taxon>
        <taxon>Bacillota</taxon>
        <taxon>Clostridia</taxon>
        <taxon>Eubacteriales</taxon>
        <taxon>Clostridiaceae</taxon>
        <taxon>Youngiibacter</taxon>
    </lineage>
</organism>
<name>V7I4A3_9CLOT</name>
<accession>V7I4A3</accession>
<protein>
    <submittedName>
        <fullName evidence="1">Uncharacterized protein</fullName>
    </submittedName>
</protein>
<dbReference type="EMBL" id="AXUN02000192">
    <property type="protein sequence ID" value="ETA80029.1"/>
    <property type="molecule type" value="Genomic_DNA"/>
</dbReference>
<comment type="caution">
    <text evidence="1">The sequence shown here is derived from an EMBL/GenBank/DDBJ whole genome shotgun (WGS) entry which is preliminary data.</text>
</comment>
<gene>
    <name evidence="1" type="ORF">T472_0213875</name>
</gene>
<dbReference type="Proteomes" id="UP000017747">
    <property type="component" value="Unassembled WGS sequence"/>
</dbReference>
<keyword evidence="2" id="KW-1185">Reference proteome</keyword>
<reference evidence="1 2" key="1">
    <citation type="journal article" date="2014" name="Genome Announc.">
        <title>Genome Sequence of Youngiibacter fragilis, the Type Strain of the Genus Youngiibacter.</title>
        <authorList>
            <person name="Wawrik C.B."/>
            <person name="Callaghan A.V."/>
            <person name="Stamps B.W."/>
            <person name="Wawrik B."/>
        </authorList>
    </citation>
    <scope>NUCLEOTIDE SEQUENCE [LARGE SCALE GENOMIC DNA]</scope>
    <source>
        <strain evidence="1 2">232.1</strain>
    </source>
</reference>
<evidence type="ECO:0000313" key="1">
    <source>
        <dbReference type="EMBL" id="ETA80029.1"/>
    </source>
</evidence>
<dbReference type="AlphaFoldDB" id="V7I4A3"/>
<dbReference type="RefSeq" id="WP_023863641.1">
    <property type="nucleotide sequence ID" value="NZ_AXUN02000192.1"/>
</dbReference>
<sequence>MPVSSNDTVSLPETIVNPVTRMKLTMTSGIVMLKNSPAGTPNLE</sequence>
<evidence type="ECO:0000313" key="2">
    <source>
        <dbReference type="Proteomes" id="UP000017747"/>
    </source>
</evidence>
<proteinExistence type="predicted"/>